<proteinExistence type="predicted"/>
<dbReference type="AlphaFoldDB" id="A0A915IU02"/>
<keyword evidence="1" id="KW-1185">Reference proteome</keyword>
<reference evidence="2" key="1">
    <citation type="submission" date="2022-11" db="UniProtKB">
        <authorList>
            <consortium name="WormBaseParasite"/>
        </authorList>
    </citation>
    <scope>IDENTIFICATION</scope>
</reference>
<evidence type="ECO:0000313" key="1">
    <source>
        <dbReference type="Proteomes" id="UP000887565"/>
    </source>
</evidence>
<name>A0A915IU02_ROMCU</name>
<sequence length="71" mass="8319">MVKRYAHSVYGVYKDRNFVKVVIFQKETVVKSKQKLSYCEKSFATVIKEDLFAELGRDINFLTEHANQEEA</sequence>
<evidence type="ECO:0000313" key="2">
    <source>
        <dbReference type="WBParaSite" id="nRc.2.0.1.t17302-RA"/>
    </source>
</evidence>
<organism evidence="1 2">
    <name type="scientific">Romanomermis culicivorax</name>
    <name type="common">Nematode worm</name>
    <dbReference type="NCBI Taxonomy" id="13658"/>
    <lineage>
        <taxon>Eukaryota</taxon>
        <taxon>Metazoa</taxon>
        <taxon>Ecdysozoa</taxon>
        <taxon>Nematoda</taxon>
        <taxon>Enoplea</taxon>
        <taxon>Dorylaimia</taxon>
        <taxon>Mermithida</taxon>
        <taxon>Mermithoidea</taxon>
        <taxon>Mermithidae</taxon>
        <taxon>Romanomermis</taxon>
    </lineage>
</organism>
<accession>A0A915IU02</accession>
<dbReference type="Proteomes" id="UP000887565">
    <property type="component" value="Unplaced"/>
</dbReference>
<dbReference type="WBParaSite" id="nRc.2.0.1.t17302-RA">
    <property type="protein sequence ID" value="nRc.2.0.1.t17302-RA"/>
    <property type="gene ID" value="nRc.2.0.1.g17302"/>
</dbReference>
<protein>
    <submittedName>
        <fullName evidence="2">Uncharacterized protein</fullName>
    </submittedName>
</protein>